<accession>A0A195ES96</accession>
<keyword evidence="3" id="KW-1185">Reference proteome</keyword>
<dbReference type="Proteomes" id="UP000078541">
    <property type="component" value="Unassembled WGS sequence"/>
</dbReference>
<name>A0A195ES96_9HYME</name>
<feature type="region of interest" description="Disordered" evidence="1">
    <location>
        <begin position="63"/>
        <end position="90"/>
    </location>
</feature>
<dbReference type="AlphaFoldDB" id="A0A195ES96"/>
<sequence>MKERHDESDDCRPYSVWCTLDGVPSREREDVHRRATFAEADSERGQSFEIIDLIMCMQRQKSGRAARVSERAPKRNRAEKRNASSGNAINIQHLTGRSIASANGPRFYLGARDKISSSPCSKFKLRKHDTRPFTKIKTRL</sequence>
<evidence type="ECO:0000256" key="1">
    <source>
        <dbReference type="SAM" id="MobiDB-lite"/>
    </source>
</evidence>
<evidence type="ECO:0000313" key="3">
    <source>
        <dbReference type="Proteomes" id="UP000078541"/>
    </source>
</evidence>
<dbReference type="EMBL" id="KQ981993">
    <property type="protein sequence ID" value="KYN30759.1"/>
    <property type="molecule type" value="Genomic_DNA"/>
</dbReference>
<reference evidence="2 3" key="1">
    <citation type="submission" date="2016-03" db="EMBL/GenBank/DDBJ databases">
        <title>Trachymyrmex septentrionalis WGS genome.</title>
        <authorList>
            <person name="Nygaard S."/>
            <person name="Hu H."/>
            <person name="Boomsma J."/>
            <person name="Zhang G."/>
        </authorList>
    </citation>
    <scope>NUCLEOTIDE SEQUENCE [LARGE SCALE GENOMIC DNA]</scope>
    <source>
        <strain evidence="2">Tsep2-gDNA-1</strain>
        <tissue evidence="2">Whole body</tissue>
    </source>
</reference>
<proteinExistence type="predicted"/>
<protein>
    <submittedName>
        <fullName evidence="2">Uncharacterized protein</fullName>
    </submittedName>
</protein>
<organism evidence="2 3">
    <name type="scientific">Trachymyrmex septentrionalis</name>
    <dbReference type="NCBI Taxonomy" id="34720"/>
    <lineage>
        <taxon>Eukaryota</taxon>
        <taxon>Metazoa</taxon>
        <taxon>Ecdysozoa</taxon>
        <taxon>Arthropoda</taxon>
        <taxon>Hexapoda</taxon>
        <taxon>Insecta</taxon>
        <taxon>Pterygota</taxon>
        <taxon>Neoptera</taxon>
        <taxon>Endopterygota</taxon>
        <taxon>Hymenoptera</taxon>
        <taxon>Apocrita</taxon>
        <taxon>Aculeata</taxon>
        <taxon>Formicoidea</taxon>
        <taxon>Formicidae</taxon>
        <taxon>Myrmicinae</taxon>
        <taxon>Trachymyrmex</taxon>
    </lineage>
</organism>
<evidence type="ECO:0000313" key="2">
    <source>
        <dbReference type="EMBL" id="KYN30759.1"/>
    </source>
</evidence>
<gene>
    <name evidence="2" type="ORF">ALC56_14570</name>
</gene>